<feature type="region of interest" description="Disordered" evidence="1">
    <location>
        <begin position="55"/>
        <end position="76"/>
    </location>
</feature>
<keyword evidence="3" id="KW-1185">Reference proteome</keyword>
<reference evidence="3" key="1">
    <citation type="journal article" date="2014" name="Proc. Natl. Acad. Sci. U.S.A.">
        <title>Extensive sampling of basidiomycete genomes demonstrates inadequacy of the white-rot/brown-rot paradigm for wood decay fungi.</title>
        <authorList>
            <person name="Riley R."/>
            <person name="Salamov A.A."/>
            <person name="Brown D.W."/>
            <person name="Nagy L.G."/>
            <person name="Floudas D."/>
            <person name="Held B.W."/>
            <person name="Levasseur A."/>
            <person name="Lombard V."/>
            <person name="Morin E."/>
            <person name="Otillar R."/>
            <person name="Lindquist E.A."/>
            <person name="Sun H."/>
            <person name="LaButti K.M."/>
            <person name="Schmutz J."/>
            <person name="Jabbour D."/>
            <person name="Luo H."/>
            <person name="Baker S.E."/>
            <person name="Pisabarro A.G."/>
            <person name="Walton J.D."/>
            <person name="Blanchette R.A."/>
            <person name="Henrissat B."/>
            <person name="Martin F."/>
            <person name="Cullen D."/>
            <person name="Hibbett D.S."/>
            <person name="Grigoriev I.V."/>
        </authorList>
    </citation>
    <scope>NUCLEOTIDE SEQUENCE [LARGE SCALE GENOMIC DNA]</scope>
    <source>
        <strain evidence="3">MUCL 33604</strain>
    </source>
</reference>
<dbReference type="AlphaFoldDB" id="A0A067PBI2"/>
<dbReference type="HOGENOM" id="CLU_040082_4_0_1"/>
<protein>
    <recommendedName>
        <fullName evidence="4">DDE Tnp4 domain-containing protein</fullName>
    </recommendedName>
</protein>
<sequence>NVVECIFSILKRCFAILTHPPEYDMSLQAWIPPALAAVHNFICIHDPEEIKDFDGFDPRDPNSGNYGELAKGPANRWEGKRETDEWDWIAQMMWTDYQCILLEQGEADE</sequence>
<organism evidence="2 3">
    <name type="scientific">Jaapia argillacea MUCL 33604</name>
    <dbReference type="NCBI Taxonomy" id="933084"/>
    <lineage>
        <taxon>Eukaryota</taxon>
        <taxon>Fungi</taxon>
        <taxon>Dikarya</taxon>
        <taxon>Basidiomycota</taxon>
        <taxon>Agaricomycotina</taxon>
        <taxon>Agaricomycetes</taxon>
        <taxon>Agaricomycetidae</taxon>
        <taxon>Jaapiales</taxon>
        <taxon>Jaapiaceae</taxon>
        <taxon>Jaapia</taxon>
    </lineage>
</organism>
<evidence type="ECO:0008006" key="4">
    <source>
        <dbReference type="Google" id="ProtNLM"/>
    </source>
</evidence>
<dbReference type="EMBL" id="KL197741">
    <property type="protein sequence ID" value="KDQ52283.1"/>
    <property type="molecule type" value="Genomic_DNA"/>
</dbReference>
<gene>
    <name evidence="2" type="ORF">JAAARDRAFT_139030</name>
</gene>
<evidence type="ECO:0000313" key="2">
    <source>
        <dbReference type="EMBL" id="KDQ52283.1"/>
    </source>
</evidence>
<proteinExistence type="predicted"/>
<name>A0A067PBI2_9AGAM</name>
<evidence type="ECO:0000313" key="3">
    <source>
        <dbReference type="Proteomes" id="UP000027265"/>
    </source>
</evidence>
<dbReference type="OrthoDB" id="1681765at2759"/>
<dbReference type="STRING" id="933084.A0A067PBI2"/>
<dbReference type="InParanoid" id="A0A067PBI2"/>
<accession>A0A067PBI2</accession>
<feature type="non-terminal residue" evidence="2">
    <location>
        <position position="1"/>
    </location>
</feature>
<dbReference type="Proteomes" id="UP000027265">
    <property type="component" value="Unassembled WGS sequence"/>
</dbReference>
<evidence type="ECO:0000256" key="1">
    <source>
        <dbReference type="SAM" id="MobiDB-lite"/>
    </source>
</evidence>